<dbReference type="InterPro" id="IPR038718">
    <property type="entry name" value="SNF2-like_sf"/>
</dbReference>
<feature type="compositionally biased region" description="Basic and acidic residues" evidence="7">
    <location>
        <begin position="42"/>
        <end position="61"/>
    </location>
</feature>
<dbReference type="GO" id="GO:0016787">
    <property type="term" value="F:hydrolase activity"/>
    <property type="evidence" value="ECO:0007669"/>
    <property type="project" value="UniProtKB-KW"/>
</dbReference>
<feature type="compositionally biased region" description="Polar residues" evidence="7">
    <location>
        <begin position="83"/>
        <end position="103"/>
    </location>
</feature>
<protein>
    <recommendedName>
        <fullName evidence="13">SWI/SNF family DNA-dependent ATPase Ris1</fullName>
    </recommendedName>
</protein>
<dbReference type="Gene3D" id="3.40.50.300">
    <property type="entry name" value="P-loop containing nucleotide triphosphate hydrolases"/>
    <property type="match status" value="2"/>
</dbReference>
<sequence>MSQSTMSQSQAISQARREMEEIREEISFQHILLESIDDEVQDREKTEKDVRNEIRSLDRKLRDLRRKTAIAAALNPRSSSSSKQSLQATSPRSLSSNRATSRFHSGGDQGFAGRSGMNSFGQDQYRPLTSPSLTASVPLSNTNFPLSPSQTNLPSRKRSYSNHVNGQPAFVEDHKFRRTSQSPFDTAPPTPSTISSSDDRFEAFESSEYARRQEEAAAKLKQEKLDEELARSLNEAGFPEHMVDTVLNSMQPPARSGPNAFKRMSGAHQLSQPGPAYGASQRSSGIKDEAPGSSMSTFNPYQNTFRTNGLPNETSAGSRSRFSPYRSGPPSASKNEYSSFPVPGSFQDDSLSASDSELEIISSSEFRDNGRHSSSRPVGTMVNSFTVPQQSKSAHGNQPQHRLLNNRHGMSGKSVDGNGEPGSYDDMPGAFSMHGIPVYRSYGAVANAGPSLVPNVNLNGDLFARNSIGEPSDFMNPGAGMQDQLEIPVNDPRRTAQEIQDLLENIRPDAELAPEDREGTPEGLAYALYEHQKIALSWMKSMEQGNNKGGILADDMGLGKTISTISLILARPSPNPVRKTTLIVGPVALIRQWDKEFRSKVKPQYRLSTHIVHGSGRKLSWDELRVYDVVLTTYGTLAAEFKRFQTLNDRNKLDGGVELDPILMKKTFPLLGPKSTFYRVILDEAQCIKNKSTGAARACCTLSAEYRFCLTGTPMMNSVLELYSLIHFLKIKPYNEWSRFHETFGVLIKVDAKLKISIVERDTKFAMKKLQALLKAILLRRTKKSQIDGKPIINLPEKTEEIQHVVFDEHEQEFYASLETTAKRAFNRFMNSGTVGKNYSNVLVMLLRLRQACCHPHLIQDFEQTPGANCDVSLEVMLDLARGLAPEVVARILESDGNFECPVCYDASLNPKIITPCGHDTCSECLAKISDQTVLQNVANGNEAARDSRCPFCRGAFIPSKVIDYTTFKKIHKPEAENPDDAETEDASDTDSDSSEDEFDSGSEADEKGNLKNFIVGDDTTEDEDADDEEEYADEEEGADEVGASNKAKFKGKGKEKTKRSRKSKGKRAEKTKHLSIAMLKKEASKTASGRRKYMKYLRKHWQPSAKLTKCVELLEKFRAENQKTIIFSQFVSLLDLLQVPIDDKGWECLRYDGGMSADARNNAVNQFTDSPTCKIMLISLKAGNAGLNLVAASRVIILDPFWNPYIEMQAVDRAYRIGQQHTVQVHRILIQATVEDRIIELQQQKRELVESALDENAAKGISRLGNQELAYLFGVGAR</sequence>
<feature type="region of interest" description="Disordered" evidence="7">
    <location>
        <begin position="33"/>
        <end position="164"/>
    </location>
</feature>
<feature type="compositionally biased region" description="Acidic residues" evidence="7">
    <location>
        <begin position="977"/>
        <end position="1004"/>
    </location>
</feature>
<dbReference type="OrthoDB" id="423559at2759"/>
<dbReference type="EMBL" id="MZNU01000168">
    <property type="protein sequence ID" value="OWP03759.1"/>
    <property type="molecule type" value="Genomic_DNA"/>
</dbReference>
<keyword evidence="6" id="KW-0863">Zinc-finger</keyword>
<dbReference type="SUPFAM" id="SSF57850">
    <property type="entry name" value="RING/U-box"/>
    <property type="match status" value="1"/>
</dbReference>
<feature type="compositionally biased region" description="Polar residues" evidence="7">
    <location>
        <begin position="389"/>
        <end position="400"/>
    </location>
</feature>
<dbReference type="GO" id="GO:0005737">
    <property type="term" value="C:cytoplasm"/>
    <property type="evidence" value="ECO:0007669"/>
    <property type="project" value="TreeGrafter"/>
</dbReference>
<feature type="compositionally biased region" description="Polar residues" evidence="7">
    <location>
        <begin position="293"/>
        <end position="321"/>
    </location>
</feature>
<comment type="similarity">
    <text evidence="1">Belongs to the SNF2/RAD54 helicase family.</text>
</comment>
<dbReference type="InterPro" id="IPR014001">
    <property type="entry name" value="Helicase_ATP-bd"/>
</dbReference>
<feature type="compositionally biased region" description="Basic and acidic residues" evidence="7">
    <location>
        <begin position="197"/>
        <end position="220"/>
    </location>
</feature>
<feature type="domain" description="Helicase ATP-binding" evidence="9">
    <location>
        <begin position="541"/>
        <end position="732"/>
    </location>
</feature>
<dbReference type="SMART" id="SM00184">
    <property type="entry name" value="RING"/>
    <property type="match status" value="1"/>
</dbReference>
<evidence type="ECO:0000256" key="5">
    <source>
        <dbReference type="ARBA" id="ARBA00022840"/>
    </source>
</evidence>
<dbReference type="CDD" id="cd18793">
    <property type="entry name" value="SF2_C_SNF"/>
    <property type="match status" value="1"/>
</dbReference>
<feature type="region of interest" description="Disordered" evidence="7">
    <location>
        <begin position="389"/>
        <end position="419"/>
    </location>
</feature>
<dbReference type="InterPro" id="IPR001650">
    <property type="entry name" value="Helicase_C-like"/>
</dbReference>
<evidence type="ECO:0000256" key="4">
    <source>
        <dbReference type="ARBA" id="ARBA00022806"/>
    </source>
</evidence>
<reference evidence="11 12" key="1">
    <citation type="submission" date="2017-04" db="EMBL/GenBank/DDBJ databases">
        <title>Draft genome sequence of Marssonina coronaria NL1: causal agent of apple blotch.</title>
        <authorList>
            <person name="Cheng Q."/>
        </authorList>
    </citation>
    <scope>NUCLEOTIDE SEQUENCE [LARGE SCALE GENOMIC DNA]</scope>
    <source>
        <strain evidence="11 12">NL1</strain>
    </source>
</reference>
<dbReference type="CDD" id="cd18008">
    <property type="entry name" value="DEXDc_SHPRH-like"/>
    <property type="match status" value="1"/>
</dbReference>
<dbReference type="Proteomes" id="UP000242519">
    <property type="component" value="Unassembled WGS sequence"/>
</dbReference>
<dbReference type="GO" id="GO:0005634">
    <property type="term" value="C:nucleus"/>
    <property type="evidence" value="ECO:0007669"/>
    <property type="project" value="TreeGrafter"/>
</dbReference>
<dbReference type="InParanoid" id="A0A218Z6R5"/>
<feature type="region of interest" description="Disordered" evidence="7">
    <location>
        <begin position="362"/>
        <end position="381"/>
    </location>
</feature>
<feature type="domain" description="Helicase C-terminal" evidence="10">
    <location>
        <begin position="1110"/>
        <end position="1266"/>
    </location>
</feature>
<dbReference type="InterPro" id="IPR000330">
    <property type="entry name" value="SNF2_N"/>
</dbReference>
<evidence type="ECO:0000313" key="12">
    <source>
        <dbReference type="Proteomes" id="UP000242519"/>
    </source>
</evidence>
<dbReference type="Pfam" id="PF00176">
    <property type="entry name" value="SNF2-rel_dom"/>
    <property type="match status" value="1"/>
</dbReference>
<keyword evidence="5" id="KW-0067">ATP-binding</keyword>
<keyword evidence="3" id="KW-0378">Hydrolase</keyword>
<dbReference type="SMART" id="SM00490">
    <property type="entry name" value="HELICc"/>
    <property type="match status" value="1"/>
</dbReference>
<evidence type="ECO:0000256" key="2">
    <source>
        <dbReference type="ARBA" id="ARBA00022741"/>
    </source>
</evidence>
<evidence type="ECO:0008006" key="13">
    <source>
        <dbReference type="Google" id="ProtNLM"/>
    </source>
</evidence>
<dbReference type="Gene3D" id="3.40.50.10810">
    <property type="entry name" value="Tandem AAA-ATPase domain"/>
    <property type="match status" value="1"/>
</dbReference>
<dbReference type="InterPro" id="IPR050628">
    <property type="entry name" value="SNF2_RAD54_helicase_TF"/>
</dbReference>
<feature type="compositionally biased region" description="Basic residues" evidence="7">
    <location>
        <begin position="1048"/>
        <end position="1066"/>
    </location>
</feature>
<dbReference type="PROSITE" id="PS50089">
    <property type="entry name" value="ZF_RING_2"/>
    <property type="match status" value="1"/>
</dbReference>
<feature type="region of interest" description="Disordered" evidence="7">
    <location>
        <begin position="972"/>
        <end position="1073"/>
    </location>
</feature>
<evidence type="ECO:0000256" key="1">
    <source>
        <dbReference type="ARBA" id="ARBA00007025"/>
    </source>
</evidence>
<feature type="compositionally biased region" description="Polar residues" evidence="7">
    <location>
        <begin position="116"/>
        <end position="154"/>
    </location>
</feature>
<evidence type="ECO:0000259" key="10">
    <source>
        <dbReference type="PROSITE" id="PS51194"/>
    </source>
</evidence>
<evidence type="ECO:0000256" key="7">
    <source>
        <dbReference type="SAM" id="MobiDB-lite"/>
    </source>
</evidence>
<name>A0A218Z6R5_9HELO</name>
<dbReference type="GO" id="GO:0000724">
    <property type="term" value="P:double-strand break repair via homologous recombination"/>
    <property type="evidence" value="ECO:0007669"/>
    <property type="project" value="TreeGrafter"/>
</dbReference>
<dbReference type="InterPro" id="IPR001841">
    <property type="entry name" value="Znf_RING"/>
</dbReference>
<organism evidence="11 12">
    <name type="scientific">Diplocarpon coronariae</name>
    <dbReference type="NCBI Taxonomy" id="2795749"/>
    <lineage>
        <taxon>Eukaryota</taxon>
        <taxon>Fungi</taxon>
        <taxon>Dikarya</taxon>
        <taxon>Ascomycota</taxon>
        <taxon>Pezizomycotina</taxon>
        <taxon>Leotiomycetes</taxon>
        <taxon>Helotiales</taxon>
        <taxon>Drepanopezizaceae</taxon>
        <taxon>Diplocarpon</taxon>
    </lineage>
</organism>
<evidence type="ECO:0000259" key="9">
    <source>
        <dbReference type="PROSITE" id="PS51192"/>
    </source>
</evidence>
<feature type="compositionally biased region" description="Acidic residues" evidence="7">
    <location>
        <begin position="1019"/>
        <end position="1040"/>
    </location>
</feature>
<feature type="domain" description="RING-type" evidence="8">
    <location>
        <begin position="901"/>
        <end position="954"/>
    </location>
</feature>
<dbReference type="GO" id="GO:0004386">
    <property type="term" value="F:helicase activity"/>
    <property type="evidence" value="ECO:0007669"/>
    <property type="project" value="UniProtKB-KW"/>
</dbReference>
<keyword evidence="12" id="KW-1185">Reference proteome</keyword>
<dbReference type="PROSITE" id="PS51192">
    <property type="entry name" value="HELICASE_ATP_BIND_1"/>
    <property type="match status" value="1"/>
</dbReference>
<dbReference type="PANTHER" id="PTHR45626">
    <property type="entry name" value="TRANSCRIPTION TERMINATION FACTOR 2-RELATED"/>
    <property type="match status" value="1"/>
</dbReference>
<dbReference type="GO" id="GO:0008094">
    <property type="term" value="F:ATP-dependent activity, acting on DNA"/>
    <property type="evidence" value="ECO:0007669"/>
    <property type="project" value="TreeGrafter"/>
</dbReference>
<keyword evidence="6" id="KW-0479">Metal-binding</keyword>
<dbReference type="PROSITE" id="PS51194">
    <property type="entry name" value="HELICASE_CTER"/>
    <property type="match status" value="1"/>
</dbReference>
<proteinExistence type="inferred from homology"/>
<dbReference type="FunFam" id="3.40.50.300:FF:002380">
    <property type="entry name" value="SWI/SNF family DNA-dependent ATPase, putative"/>
    <property type="match status" value="1"/>
</dbReference>
<dbReference type="SUPFAM" id="SSF52540">
    <property type="entry name" value="P-loop containing nucleoside triphosphate hydrolases"/>
    <property type="match status" value="2"/>
</dbReference>
<dbReference type="Pfam" id="PF13923">
    <property type="entry name" value="zf-C3HC4_2"/>
    <property type="match status" value="1"/>
</dbReference>
<keyword evidence="2" id="KW-0547">Nucleotide-binding</keyword>
<dbReference type="GO" id="GO:0005524">
    <property type="term" value="F:ATP binding"/>
    <property type="evidence" value="ECO:0007669"/>
    <property type="project" value="UniProtKB-KW"/>
</dbReference>
<dbReference type="InterPro" id="IPR049730">
    <property type="entry name" value="SNF2/RAD54-like_C"/>
</dbReference>
<evidence type="ECO:0000256" key="3">
    <source>
        <dbReference type="ARBA" id="ARBA00022801"/>
    </source>
</evidence>
<dbReference type="STRING" id="503106.A0A218Z6R5"/>
<accession>A0A218Z6R5</accession>
<dbReference type="InterPro" id="IPR027417">
    <property type="entry name" value="P-loop_NTPase"/>
</dbReference>
<comment type="caution">
    <text evidence="11">The sequence shown here is derived from an EMBL/GenBank/DDBJ whole genome shotgun (WGS) entry which is preliminary data.</text>
</comment>
<dbReference type="AlphaFoldDB" id="A0A218Z6R5"/>
<feature type="region of interest" description="Disordered" evidence="7">
    <location>
        <begin position="179"/>
        <end position="220"/>
    </location>
</feature>
<dbReference type="Gene3D" id="3.30.40.10">
    <property type="entry name" value="Zinc/RING finger domain, C3HC4 (zinc finger)"/>
    <property type="match status" value="1"/>
</dbReference>
<dbReference type="GO" id="GO:0008270">
    <property type="term" value="F:zinc ion binding"/>
    <property type="evidence" value="ECO:0007669"/>
    <property type="project" value="UniProtKB-KW"/>
</dbReference>
<dbReference type="Pfam" id="PF00271">
    <property type="entry name" value="Helicase_C"/>
    <property type="match status" value="1"/>
</dbReference>
<dbReference type="PANTHER" id="PTHR45626:SF16">
    <property type="entry name" value="ATP-DEPENDENT HELICASE ULS1"/>
    <property type="match status" value="1"/>
</dbReference>
<keyword evidence="6" id="KW-0862">Zinc</keyword>
<keyword evidence="4" id="KW-0347">Helicase</keyword>
<gene>
    <name evidence="11" type="ORF">B2J93_7246</name>
</gene>
<evidence type="ECO:0000256" key="6">
    <source>
        <dbReference type="PROSITE-ProRule" id="PRU00175"/>
    </source>
</evidence>
<dbReference type="SMART" id="SM00487">
    <property type="entry name" value="DEXDc"/>
    <property type="match status" value="1"/>
</dbReference>
<dbReference type="InterPro" id="IPR013083">
    <property type="entry name" value="Znf_RING/FYVE/PHD"/>
</dbReference>
<feature type="region of interest" description="Disordered" evidence="7">
    <location>
        <begin position="248"/>
        <end position="356"/>
    </location>
</feature>
<evidence type="ECO:0000313" key="11">
    <source>
        <dbReference type="EMBL" id="OWP03759.1"/>
    </source>
</evidence>
<evidence type="ECO:0000259" key="8">
    <source>
        <dbReference type="PROSITE" id="PS50089"/>
    </source>
</evidence>